<dbReference type="InterPro" id="IPR035906">
    <property type="entry name" value="MetI-like_sf"/>
</dbReference>
<dbReference type="GO" id="GO:0005886">
    <property type="term" value="C:plasma membrane"/>
    <property type="evidence" value="ECO:0007669"/>
    <property type="project" value="UniProtKB-SubCell"/>
</dbReference>
<dbReference type="SUPFAM" id="SSF161098">
    <property type="entry name" value="MetI-like"/>
    <property type="match status" value="1"/>
</dbReference>
<accession>A0A919U2J5</accession>
<evidence type="ECO:0000256" key="6">
    <source>
        <dbReference type="ARBA" id="ARBA00023136"/>
    </source>
</evidence>
<comment type="caution">
    <text evidence="9">The sequence shown here is derived from an EMBL/GenBank/DDBJ whole genome shotgun (WGS) entry which is preliminary data.</text>
</comment>
<keyword evidence="6 7" id="KW-0472">Membrane</keyword>
<keyword evidence="10" id="KW-1185">Reference proteome</keyword>
<dbReference type="Pfam" id="PF00528">
    <property type="entry name" value="BPD_transp_1"/>
    <property type="match status" value="1"/>
</dbReference>
<dbReference type="AlphaFoldDB" id="A0A919U2J5"/>
<evidence type="ECO:0000256" key="4">
    <source>
        <dbReference type="ARBA" id="ARBA00022692"/>
    </source>
</evidence>
<evidence type="ECO:0000256" key="3">
    <source>
        <dbReference type="ARBA" id="ARBA00022475"/>
    </source>
</evidence>
<dbReference type="InterPro" id="IPR000515">
    <property type="entry name" value="MetI-like"/>
</dbReference>
<dbReference type="PROSITE" id="PS50928">
    <property type="entry name" value="ABC_TM1"/>
    <property type="match status" value="1"/>
</dbReference>
<dbReference type="GO" id="GO:0055085">
    <property type="term" value="P:transmembrane transport"/>
    <property type="evidence" value="ECO:0007669"/>
    <property type="project" value="InterPro"/>
</dbReference>
<gene>
    <name evidence="9" type="ORF">Cch01nite_18980</name>
</gene>
<dbReference type="PANTHER" id="PTHR43227">
    <property type="entry name" value="BLL4140 PROTEIN"/>
    <property type="match status" value="1"/>
</dbReference>
<evidence type="ECO:0000313" key="10">
    <source>
        <dbReference type="Proteomes" id="UP000632740"/>
    </source>
</evidence>
<feature type="transmembrane region" description="Helical" evidence="7">
    <location>
        <begin position="202"/>
        <end position="223"/>
    </location>
</feature>
<evidence type="ECO:0000256" key="2">
    <source>
        <dbReference type="ARBA" id="ARBA00022448"/>
    </source>
</evidence>
<evidence type="ECO:0000256" key="5">
    <source>
        <dbReference type="ARBA" id="ARBA00022989"/>
    </source>
</evidence>
<keyword evidence="4 7" id="KW-0812">Transmembrane</keyword>
<dbReference type="Gene3D" id="1.10.3720.10">
    <property type="entry name" value="MetI-like"/>
    <property type="match status" value="1"/>
</dbReference>
<evidence type="ECO:0000259" key="8">
    <source>
        <dbReference type="PROSITE" id="PS50928"/>
    </source>
</evidence>
<organism evidence="9 10">
    <name type="scientific">Cellulomonas chitinilytica</name>
    <dbReference type="NCBI Taxonomy" id="398759"/>
    <lineage>
        <taxon>Bacteria</taxon>
        <taxon>Bacillati</taxon>
        <taxon>Actinomycetota</taxon>
        <taxon>Actinomycetes</taxon>
        <taxon>Micrococcales</taxon>
        <taxon>Cellulomonadaceae</taxon>
        <taxon>Cellulomonas</taxon>
    </lineage>
</organism>
<evidence type="ECO:0000313" key="9">
    <source>
        <dbReference type="EMBL" id="GIG21174.1"/>
    </source>
</evidence>
<keyword evidence="2 7" id="KW-0813">Transport</keyword>
<feature type="transmembrane region" description="Helical" evidence="7">
    <location>
        <begin position="12"/>
        <end position="32"/>
    </location>
</feature>
<feature type="domain" description="ABC transmembrane type-1" evidence="8">
    <location>
        <begin position="68"/>
        <end position="283"/>
    </location>
</feature>
<comment type="subcellular location">
    <subcellularLocation>
        <location evidence="1 7">Cell membrane</location>
        <topology evidence="1 7">Multi-pass membrane protein</topology>
    </subcellularLocation>
</comment>
<dbReference type="EMBL" id="BONK01000005">
    <property type="protein sequence ID" value="GIG21174.1"/>
    <property type="molecule type" value="Genomic_DNA"/>
</dbReference>
<dbReference type="Proteomes" id="UP000632740">
    <property type="component" value="Unassembled WGS sequence"/>
</dbReference>
<keyword evidence="3" id="KW-1003">Cell membrane</keyword>
<feature type="transmembrane region" description="Helical" evidence="7">
    <location>
        <begin position="262"/>
        <end position="284"/>
    </location>
</feature>
<feature type="transmembrane region" description="Helical" evidence="7">
    <location>
        <begin position="74"/>
        <end position="95"/>
    </location>
</feature>
<sequence>MTQVLGDRRTILLLLAPALTIYTLVILVPVLWSFGYTLFEGNTITGFEYVGLQNFQHLFSDADTREALSFTVRFAVVLTIVQVALGYALALLYVFVLKRASNLVRTLAFFPVVLPTVAVSLLFQQLFESAPRTGPVNSLLNLFGIQSVDWFGSSTTAFWVLILMESWRSMGFYAVLLYAGLIDIPEEMLEAARLDGATGFRLVRSVVIPLCLPVLLSSVIFSINGTLKIFDSVLALTNGGPGSSTTPLTLYMFQTSFAYGKYGYGSSIAVLLTALCLVVTLFIFRSARRDLTRG</sequence>
<proteinExistence type="inferred from homology"/>
<evidence type="ECO:0000256" key="1">
    <source>
        <dbReference type="ARBA" id="ARBA00004651"/>
    </source>
</evidence>
<reference evidence="9" key="1">
    <citation type="submission" date="2021-01" db="EMBL/GenBank/DDBJ databases">
        <title>Whole genome shotgun sequence of Cellulomonas chitinilytica NBRC 110799.</title>
        <authorList>
            <person name="Komaki H."/>
            <person name="Tamura T."/>
        </authorList>
    </citation>
    <scope>NUCLEOTIDE SEQUENCE</scope>
    <source>
        <strain evidence="9">NBRC 110799</strain>
    </source>
</reference>
<protein>
    <submittedName>
        <fullName evidence="9">ABC transporter permease</fullName>
    </submittedName>
</protein>
<comment type="similarity">
    <text evidence="7">Belongs to the binding-protein-dependent transport system permease family.</text>
</comment>
<evidence type="ECO:0000256" key="7">
    <source>
        <dbReference type="RuleBase" id="RU363032"/>
    </source>
</evidence>
<keyword evidence="5 7" id="KW-1133">Transmembrane helix</keyword>
<dbReference type="CDD" id="cd06261">
    <property type="entry name" value="TM_PBP2"/>
    <property type="match status" value="1"/>
</dbReference>
<dbReference type="PANTHER" id="PTHR43227:SF8">
    <property type="entry name" value="DIACETYLCHITOBIOSE UPTAKE SYSTEM PERMEASE PROTEIN DASB"/>
    <property type="match status" value="1"/>
</dbReference>
<feature type="transmembrane region" description="Helical" evidence="7">
    <location>
        <begin position="107"/>
        <end position="127"/>
    </location>
</feature>
<dbReference type="InterPro" id="IPR050809">
    <property type="entry name" value="UgpAE/MalFG_permease"/>
</dbReference>
<dbReference type="RefSeq" id="WP_203751988.1">
    <property type="nucleotide sequence ID" value="NZ_BONK01000005.1"/>
</dbReference>
<name>A0A919U2J5_9CELL</name>